<dbReference type="InterPro" id="IPR006027">
    <property type="entry name" value="NusB_RsmB_TIM44"/>
</dbReference>
<name>A0A7D7Y4L0_9MOLU</name>
<sequence length="130" mass="15214">MKTKTNHRSQYDIRCDRLTFIYQALLLDLNLDEIYQAINELEDKKDQEFLTNWTGYINQIPSMVSAHLKESWSWNRLDYMIKAIFNLLITEAKQLKTEKAILISQATKLIQAYGDLNSIKMVSAILNKVI</sequence>
<dbReference type="RefSeq" id="WP_182078644.1">
    <property type="nucleotide sequence ID" value="NZ_CP059674.1"/>
</dbReference>
<evidence type="ECO:0000313" key="3">
    <source>
        <dbReference type="EMBL" id="QMT98357.1"/>
    </source>
</evidence>
<dbReference type="InterPro" id="IPR035926">
    <property type="entry name" value="NusB-like_sf"/>
</dbReference>
<organism evidence="3 4">
    <name type="scientific">Mycoplasma tullyi</name>
    <dbReference type="NCBI Taxonomy" id="1612150"/>
    <lineage>
        <taxon>Bacteria</taxon>
        <taxon>Bacillati</taxon>
        <taxon>Mycoplasmatota</taxon>
        <taxon>Mollicutes</taxon>
        <taxon>Mycoplasmataceae</taxon>
        <taxon>Mycoplasma</taxon>
    </lineage>
</organism>
<accession>A0A7D7Y4L0</accession>
<evidence type="ECO:0000259" key="2">
    <source>
        <dbReference type="Pfam" id="PF01029"/>
    </source>
</evidence>
<dbReference type="GO" id="GO:0006355">
    <property type="term" value="P:regulation of DNA-templated transcription"/>
    <property type="evidence" value="ECO:0007669"/>
    <property type="project" value="InterPro"/>
</dbReference>
<dbReference type="SUPFAM" id="SSF48013">
    <property type="entry name" value="NusB-like"/>
    <property type="match status" value="1"/>
</dbReference>
<evidence type="ECO:0000313" key="4">
    <source>
        <dbReference type="Proteomes" id="UP000514704"/>
    </source>
</evidence>
<dbReference type="Proteomes" id="UP000514704">
    <property type="component" value="Chromosome"/>
</dbReference>
<dbReference type="Gene3D" id="1.10.940.10">
    <property type="entry name" value="NusB-like"/>
    <property type="match status" value="1"/>
</dbReference>
<dbReference type="KEGG" id="mtuy:H3143_02535"/>
<evidence type="ECO:0000256" key="1">
    <source>
        <dbReference type="ARBA" id="ARBA00022884"/>
    </source>
</evidence>
<protein>
    <submittedName>
        <fullName evidence="3">Transcription termination factor NusB</fullName>
    </submittedName>
</protein>
<feature type="domain" description="NusB/RsmB/TIM44" evidence="2">
    <location>
        <begin position="39"/>
        <end position="129"/>
    </location>
</feature>
<dbReference type="EMBL" id="CP059674">
    <property type="protein sequence ID" value="QMT98357.1"/>
    <property type="molecule type" value="Genomic_DNA"/>
</dbReference>
<dbReference type="GO" id="GO:0003723">
    <property type="term" value="F:RNA binding"/>
    <property type="evidence" value="ECO:0007669"/>
    <property type="project" value="UniProtKB-KW"/>
</dbReference>
<keyword evidence="1" id="KW-0694">RNA-binding</keyword>
<keyword evidence="4" id="KW-1185">Reference proteome</keyword>
<reference evidence="3 4" key="1">
    <citation type="journal article" date="2017" name="Int. J. Syst. Evol. Microbiol.">
        <title>Mycoplasma tullyi sp. nov., isolated from penguins of the genus Spheniscus.</title>
        <authorList>
            <person name="Yavari C.A."/>
            <person name="Ramirez A.S."/>
            <person name="Nicholas R.A.J."/>
            <person name="Radford A.D."/>
            <person name="Darby A.C."/>
            <person name="Bradbury J.M."/>
        </authorList>
    </citation>
    <scope>NUCLEOTIDE SEQUENCE [LARGE SCALE GENOMIC DNA]</scope>
    <source>
        <strain evidence="3 4">56A97T</strain>
    </source>
</reference>
<dbReference type="AlphaFoldDB" id="A0A7D7Y4L0"/>
<dbReference type="Pfam" id="PF01029">
    <property type="entry name" value="NusB"/>
    <property type="match status" value="1"/>
</dbReference>
<gene>
    <name evidence="3" type="ORF">H3143_02535</name>
</gene>
<proteinExistence type="predicted"/>